<gene>
    <name evidence="3" type="ORF">ACEZDE_12160</name>
</gene>
<dbReference type="RefSeq" id="WP_380535477.1">
    <property type="nucleotide sequence ID" value="NZ_JBHFAB010000007.1"/>
</dbReference>
<name>A0ABV6VUG3_9ACTN</name>
<keyword evidence="1" id="KW-0560">Oxidoreductase</keyword>
<dbReference type="InterPro" id="IPR029058">
    <property type="entry name" value="AB_hydrolase_fold"/>
</dbReference>
<evidence type="ECO:0000259" key="2">
    <source>
        <dbReference type="Pfam" id="PF12697"/>
    </source>
</evidence>
<dbReference type="InterPro" id="IPR050471">
    <property type="entry name" value="AB_hydrolase"/>
</dbReference>
<dbReference type="PRINTS" id="PR00412">
    <property type="entry name" value="EPOXHYDRLASE"/>
</dbReference>
<reference evidence="3 4" key="1">
    <citation type="submission" date="2024-09" db="EMBL/GenBank/DDBJ databases">
        <authorList>
            <person name="Lee S.D."/>
        </authorList>
    </citation>
    <scope>NUCLEOTIDE SEQUENCE [LARGE SCALE GENOMIC DNA]</scope>
    <source>
        <strain evidence="3 4">N8-3</strain>
    </source>
</reference>
<sequence>MSTPPFLTLPASARSIRLATDRGGFAALHGLPPSGPVRGTALLVPGFTGSKEDFIALLEPLAEAGFQVVAVDQRGQYQTGGPADETAYGLEPLALDLLAVTEAVAGLERTAGAPLHLLGHSFGGYVVREAALHCAAGAEAAAGAQPWDSLTLMSTGPGAVCADEAQRAELLLSVLPVMDLEAIWQAMKELEAAAEGGVPQARPEIAEFLHRRWLANVPEALTAMGRQLTVEPDRVDALAKVGLPTLVLSGERDYAWPVPEQAEMALRLGAPHVAVPGAGHSPNAEQPRATADALVDFWRAVGRTPA</sequence>
<dbReference type="SUPFAM" id="SSF53474">
    <property type="entry name" value="alpha/beta-Hydrolases"/>
    <property type="match status" value="1"/>
</dbReference>
<dbReference type="InterPro" id="IPR000073">
    <property type="entry name" value="AB_hydrolase_1"/>
</dbReference>
<comment type="caution">
    <text evidence="3">The sequence shown here is derived from an EMBL/GenBank/DDBJ whole genome shotgun (WGS) entry which is preliminary data.</text>
</comment>
<dbReference type="InterPro" id="IPR000639">
    <property type="entry name" value="Epox_hydrolase-like"/>
</dbReference>
<dbReference type="Pfam" id="PF12697">
    <property type="entry name" value="Abhydrolase_6"/>
    <property type="match status" value="1"/>
</dbReference>
<dbReference type="EMBL" id="JBHFAB010000007">
    <property type="protein sequence ID" value="MFC1417399.1"/>
    <property type="molecule type" value="Genomic_DNA"/>
</dbReference>
<feature type="domain" description="AB hydrolase-1" evidence="2">
    <location>
        <begin position="42"/>
        <end position="293"/>
    </location>
</feature>
<accession>A0ABV6VUG3</accession>
<evidence type="ECO:0000256" key="1">
    <source>
        <dbReference type="ARBA" id="ARBA00022559"/>
    </source>
</evidence>
<dbReference type="GO" id="GO:0016787">
    <property type="term" value="F:hydrolase activity"/>
    <property type="evidence" value="ECO:0007669"/>
    <property type="project" value="UniProtKB-KW"/>
</dbReference>
<dbReference type="PANTHER" id="PTHR43433">
    <property type="entry name" value="HYDROLASE, ALPHA/BETA FOLD FAMILY PROTEIN"/>
    <property type="match status" value="1"/>
</dbReference>
<dbReference type="Gene3D" id="3.40.50.1820">
    <property type="entry name" value="alpha/beta hydrolase"/>
    <property type="match status" value="1"/>
</dbReference>
<evidence type="ECO:0000313" key="4">
    <source>
        <dbReference type="Proteomes" id="UP001592531"/>
    </source>
</evidence>
<evidence type="ECO:0000313" key="3">
    <source>
        <dbReference type="EMBL" id="MFC1417399.1"/>
    </source>
</evidence>
<dbReference type="Proteomes" id="UP001592531">
    <property type="component" value="Unassembled WGS sequence"/>
</dbReference>
<keyword evidence="1" id="KW-0575">Peroxidase</keyword>
<keyword evidence="4" id="KW-1185">Reference proteome</keyword>
<keyword evidence="3" id="KW-0378">Hydrolase</keyword>
<protein>
    <submittedName>
        <fullName evidence="3">Alpha/beta fold hydrolase</fullName>
    </submittedName>
</protein>
<proteinExistence type="predicted"/>
<organism evidence="3 4">
    <name type="scientific">Streptacidiphilus cavernicola</name>
    <dbReference type="NCBI Taxonomy" id="3342716"/>
    <lineage>
        <taxon>Bacteria</taxon>
        <taxon>Bacillati</taxon>
        <taxon>Actinomycetota</taxon>
        <taxon>Actinomycetes</taxon>
        <taxon>Kitasatosporales</taxon>
        <taxon>Streptomycetaceae</taxon>
        <taxon>Streptacidiphilus</taxon>
    </lineage>
</organism>
<dbReference type="PANTHER" id="PTHR43433:SF5">
    <property type="entry name" value="AB HYDROLASE-1 DOMAIN-CONTAINING PROTEIN"/>
    <property type="match status" value="1"/>
</dbReference>